<comment type="caution">
    <text evidence="2">The sequence shown here is derived from an EMBL/GenBank/DDBJ whole genome shotgun (WGS) entry which is preliminary data.</text>
</comment>
<feature type="compositionally biased region" description="Basic and acidic residues" evidence="1">
    <location>
        <begin position="76"/>
        <end position="87"/>
    </location>
</feature>
<proteinExistence type="predicted"/>
<organism evidence="2 3">
    <name type="scientific">Xenoophorus captivus</name>
    <dbReference type="NCBI Taxonomy" id="1517983"/>
    <lineage>
        <taxon>Eukaryota</taxon>
        <taxon>Metazoa</taxon>
        <taxon>Chordata</taxon>
        <taxon>Craniata</taxon>
        <taxon>Vertebrata</taxon>
        <taxon>Euteleostomi</taxon>
        <taxon>Actinopterygii</taxon>
        <taxon>Neopterygii</taxon>
        <taxon>Teleostei</taxon>
        <taxon>Neoteleostei</taxon>
        <taxon>Acanthomorphata</taxon>
        <taxon>Ovalentaria</taxon>
        <taxon>Atherinomorphae</taxon>
        <taxon>Cyprinodontiformes</taxon>
        <taxon>Goodeidae</taxon>
        <taxon>Xenoophorus</taxon>
    </lineage>
</organism>
<accession>A0ABV0S2E0</accession>
<gene>
    <name evidence="2" type="ORF">XENOCAPTIV_017733</name>
</gene>
<dbReference type="Proteomes" id="UP001434883">
    <property type="component" value="Unassembled WGS sequence"/>
</dbReference>
<feature type="region of interest" description="Disordered" evidence="1">
    <location>
        <begin position="1"/>
        <end position="31"/>
    </location>
</feature>
<reference evidence="2 3" key="1">
    <citation type="submission" date="2021-06" db="EMBL/GenBank/DDBJ databases">
        <authorList>
            <person name="Palmer J.M."/>
        </authorList>
    </citation>
    <scope>NUCLEOTIDE SEQUENCE [LARGE SCALE GENOMIC DNA]</scope>
    <source>
        <strain evidence="2 3">XC_2019</strain>
        <tissue evidence="2">Muscle</tissue>
    </source>
</reference>
<feature type="compositionally biased region" description="Polar residues" evidence="1">
    <location>
        <begin position="88"/>
        <end position="108"/>
    </location>
</feature>
<feature type="region of interest" description="Disordered" evidence="1">
    <location>
        <begin position="47"/>
        <end position="108"/>
    </location>
</feature>
<sequence length="108" mass="12007">MEGNLTLKLNASDSYDDLLRNPSSAETSPPVMRQVSCHNFLRSVIFDPRSQPRTVIPPAQRLPEVNPFPSSRPKTHSCDASKGERQSIHQQHQAPRLSPPNSINTPTP</sequence>
<evidence type="ECO:0000313" key="3">
    <source>
        <dbReference type="Proteomes" id="UP001434883"/>
    </source>
</evidence>
<evidence type="ECO:0000313" key="2">
    <source>
        <dbReference type="EMBL" id="MEQ2214712.1"/>
    </source>
</evidence>
<evidence type="ECO:0000256" key="1">
    <source>
        <dbReference type="SAM" id="MobiDB-lite"/>
    </source>
</evidence>
<name>A0ABV0S2E0_9TELE</name>
<keyword evidence="3" id="KW-1185">Reference proteome</keyword>
<protein>
    <submittedName>
        <fullName evidence="2">Uncharacterized protein</fullName>
    </submittedName>
</protein>
<dbReference type="EMBL" id="JAHRIN010067588">
    <property type="protein sequence ID" value="MEQ2214712.1"/>
    <property type="molecule type" value="Genomic_DNA"/>
</dbReference>